<keyword evidence="8 11" id="KW-0413">Isomerase</keyword>
<dbReference type="InterPro" id="IPR022896">
    <property type="entry name" value="TrioseP_Isoase_bac/euk"/>
</dbReference>
<dbReference type="InterPro" id="IPR035990">
    <property type="entry name" value="TIM_sf"/>
</dbReference>
<evidence type="ECO:0000256" key="11">
    <source>
        <dbReference type="RuleBase" id="RU363013"/>
    </source>
</evidence>
<evidence type="ECO:0000256" key="10">
    <source>
        <dbReference type="ARBA" id="ARBA00056661"/>
    </source>
</evidence>
<evidence type="ECO:0000256" key="4">
    <source>
        <dbReference type="ARBA" id="ARBA00011738"/>
    </source>
</evidence>
<evidence type="ECO:0000313" key="13">
    <source>
        <dbReference type="EMBL" id="CAB9497633.1"/>
    </source>
</evidence>
<dbReference type="FunFam" id="3.20.20.70:FF:000016">
    <property type="entry name" value="Triosephosphate isomerase"/>
    <property type="match status" value="1"/>
</dbReference>
<dbReference type="CDD" id="cd00311">
    <property type="entry name" value="TIM"/>
    <property type="match status" value="1"/>
</dbReference>
<protein>
    <recommendedName>
        <fullName evidence="11">Triosephosphate isomerase</fullName>
        <ecNumber evidence="11">5.3.1.1</ecNumber>
    </recommendedName>
</protein>
<evidence type="ECO:0000256" key="9">
    <source>
        <dbReference type="ARBA" id="ARBA00052432"/>
    </source>
</evidence>
<comment type="catalytic activity">
    <reaction evidence="9">
        <text>D-glyceraldehyde 3-phosphate = dihydroxyacetone phosphate</text>
        <dbReference type="Rhea" id="RHEA:18585"/>
        <dbReference type="ChEBI" id="CHEBI:57642"/>
        <dbReference type="ChEBI" id="CHEBI:59776"/>
        <dbReference type="EC" id="5.3.1.1"/>
    </reaction>
    <physiologicalReaction direction="left-to-right" evidence="9">
        <dbReference type="Rhea" id="RHEA:18586"/>
    </physiologicalReaction>
</comment>
<reference evidence="13" key="1">
    <citation type="submission" date="2020-06" db="EMBL/GenBank/DDBJ databases">
        <authorList>
            <consortium name="Plant Systems Biology data submission"/>
        </authorList>
    </citation>
    <scope>NUCLEOTIDE SEQUENCE</scope>
    <source>
        <strain evidence="13">D6</strain>
    </source>
</reference>
<evidence type="ECO:0000256" key="2">
    <source>
        <dbReference type="ARBA" id="ARBA00004742"/>
    </source>
</evidence>
<dbReference type="InterPro" id="IPR013785">
    <property type="entry name" value="Aldolase_TIM"/>
</dbReference>
<evidence type="ECO:0000256" key="6">
    <source>
        <dbReference type="ARBA" id="ARBA00022490"/>
    </source>
</evidence>
<dbReference type="GO" id="GO:0005829">
    <property type="term" value="C:cytosol"/>
    <property type="evidence" value="ECO:0007669"/>
    <property type="project" value="TreeGrafter"/>
</dbReference>
<dbReference type="OrthoDB" id="6715177at2759"/>
<keyword evidence="5 11" id="KW-0312">Gluconeogenesis</keyword>
<accession>A0A9N8H0M0</accession>
<dbReference type="Gene3D" id="3.20.20.70">
    <property type="entry name" value="Aldolase class I"/>
    <property type="match status" value="1"/>
</dbReference>
<dbReference type="SUPFAM" id="SSF51351">
    <property type="entry name" value="Triosephosphate isomerase (TIM)"/>
    <property type="match status" value="1"/>
</dbReference>
<keyword evidence="14" id="KW-1185">Reference proteome</keyword>
<evidence type="ECO:0000256" key="12">
    <source>
        <dbReference type="SAM" id="SignalP"/>
    </source>
</evidence>
<evidence type="ECO:0000313" key="14">
    <source>
        <dbReference type="Proteomes" id="UP001153069"/>
    </source>
</evidence>
<comment type="subunit">
    <text evidence="4">Homodimer.</text>
</comment>
<dbReference type="PANTHER" id="PTHR21139">
    <property type="entry name" value="TRIOSEPHOSPHATE ISOMERASE"/>
    <property type="match status" value="1"/>
</dbReference>
<comment type="function">
    <text evidence="10">Catalyzes the interconversion of glyceraldehyde 3-phosphate and dihydroxyacetone phosphate in the glycolytic and gluconeogenic pathways.</text>
</comment>
<evidence type="ECO:0000256" key="8">
    <source>
        <dbReference type="ARBA" id="ARBA00023235"/>
    </source>
</evidence>
<organism evidence="13 14">
    <name type="scientific">Seminavis robusta</name>
    <dbReference type="NCBI Taxonomy" id="568900"/>
    <lineage>
        <taxon>Eukaryota</taxon>
        <taxon>Sar</taxon>
        <taxon>Stramenopiles</taxon>
        <taxon>Ochrophyta</taxon>
        <taxon>Bacillariophyta</taxon>
        <taxon>Bacillariophyceae</taxon>
        <taxon>Bacillariophycidae</taxon>
        <taxon>Naviculales</taxon>
        <taxon>Naviculaceae</taxon>
        <taxon>Seminavis</taxon>
    </lineage>
</organism>
<dbReference type="GO" id="GO:0019563">
    <property type="term" value="P:glycerol catabolic process"/>
    <property type="evidence" value="ECO:0007669"/>
    <property type="project" value="TreeGrafter"/>
</dbReference>
<comment type="pathway">
    <text evidence="1 11">Carbohydrate degradation; glycolysis; D-glyceraldehyde 3-phosphate from glycerone phosphate: step 1/1.</text>
</comment>
<dbReference type="AlphaFoldDB" id="A0A9N8H0M0"/>
<dbReference type="GO" id="GO:0006094">
    <property type="term" value="P:gluconeogenesis"/>
    <property type="evidence" value="ECO:0007669"/>
    <property type="project" value="UniProtKB-KW"/>
</dbReference>
<dbReference type="GO" id="GO:0006096">
    <property type="term" value="P:glycolytic process"/>
    <property type="evidence" value="ECO:0007669"/>
    <property type="project" value="UniProtKB-KW"/>
</dbReference>
<dbReference type="Proteomes" id="UP001153069">
    <property type="component" value="Unassembled WGS sequence"/>
</dbReference>
<gene>
    <name evidence="13" type="ORF">SEMRO_23_G015770.1</name>
</gene>
<evidence type="ECO:0000256" key="1">
    <source>
        <dbReference type="ARBA" id="ARBA00004680"/>
    </source>
</evidence>
<keyword evidence="7 11" id="KW-0324">Glycolysis</keyword>
<dbReference type="HAMAP" id="MF_00147_B">
    <property type="entry name" value="TIM_B"/>
    <property type="match status" value="1"/>
</dbReference>
<evidence type="ECO:0000256" key="7">
    <source>
        <dbReference type="ARBA" id="ARBA00023152"/>
    </source>
</evidence>
<keyword evidence="12" id="KW-0732">Signal</keyword>
<feature type="chain" id="PRO_5040412375" description="Triosephosphate isomerase" evidence="12">
    <location>
        <begin position="22"/>
        <end position="295"/>
    </location>
</feature>
<sequence>MRPSVFALWISSAFLASEAGAFVSQSKSAPRLESSLFARKPFITGNWKLNPSTKDEAVALATGIADSVTADSPGDIGLFVPSPYLETVQKIAGDKFVVGAECVTPETAGAFTGGVSPSMIKSMGIEWALAGHSERRTINKESDDYINSQCKMLIESDMNVVLCIGETLEEFEKGLVDAVCEVQLKKGLAGVSSEEMKQVTIAYEPVWAIGTGKVATPEIAQDVHSICRGILGEMYGEQVAEDTRILYGGSVSPDSVDGLMEKPDIDGTLVGGASLDATSFGRIINFVTKKEPATV</sequence>
<keyword evidence="6" id="KW-0963">Cytoplasm</keyword>
<feature type="signal peptide" evidence="12">
    <location>
        <begin position="1"/>
        <end position="21"/>
    </location>
</feature>
<dbReference type="EMBL" id="CAICTM010000023">
    <property type="protein sequence ID" value="CAB9497633.1"/>
    <property type="molecule type" value="Genomic_DNA"/>
</dbReference>
<dbReference type="GO" id="GO:0004807">
    <property type="term" value="F:triose-phosphate isomerase activity"/>
    <property type="evidence" value="ECO:0007669"/>
    <property type="project" value="UniProtKB-EC"/>
</dbReference>
<comment type="pathway">
    <text evidence="2 11">Carbohydrate biosynthesis; gluconeogenesis.</text>
</comment>
<comment type="similarity">
    <text evidence="3 11">Belongs to the triosephosphate isomerase family.</text>
</comment>
<dbReference type="NCBIfam" id="TIGR00419">
    <property type="entry name" value="tim"/>
    <property type="match status" value="1"/>
</dbReference>
<dbReference type="PROSITE" id="PS51440">
    <property type="entry name" value="TIM_2"/>
    <property type="match status" value="1"/>
</dbReference>
<dbReference type="PANTHER" id="PTHR21139:SF42">
    <property type="entry name" value="TRIOSEPHOSPHATE ISOMERASE"/>
    <property type="match status" value="1"/>
</dbReference>
<comment type="caution">
    <text evidence="13">The sequence shown here is derived from an EMBL/GenBank/DDBJ whole genome shotgun (WGS) entry which is preliminary data.</text>
</comment>
<dbReference type="PROSITE" id="PS00171">
    <property type="entry name" value="TIM_1"/>
    <property type="match status" value="1"/>
</dbReference>
<dbReference type="GO" id="GO:0046166">
    <property type="term" value="P:glyceraldehyde-3-phosphate biosynthetic process"/>
    <property type="evidence" value="ECO:0007669"/>
    <property type="project" value="TreeGrafter"/>
</dbReference>
<dbReference type="InterPro" id="IPR000652">
    <property type="entry name" value="Triosephosphate_isomerase"/>
</dbReference>
<evidence type="ECO:0000256" key="3">
    <source>
        <dbReference type="ARBA" id="ARBA00007422"/>
    </source>
</evidence>
<name>A0A9N8H0M0_9STRA</name>
<dbReference type="Pfam" id="PF00121">
    <property type="entry name" value="TIM"/>
    <property type="match status" value="1"/>
</dbReference>
<dbReference type="EC" id="5.3.1.1" evidence="11"/>
<evidence type="ECO:0000256" key="5">
    <source>
        <dbReference type="ARBA" id="ARBA00022432"/>
    </source>
</evidence>
<dbReference type="InterPro" id="IPR020861">
    <property type="entry name" value="Triosephosphate_isomerase_AS"/>
</dbReference>
<proteinExistence type="inferred from homology"/>